<sequence length="116" mass="13440">MRCKNCGYYFSYKEKLKLTWGLTFNNEVQCPDCGKTHYLSQKSLAMSYLILLLMEVVLILGINLFDIGIEGLFAGLIIATLLLFFLFPFTMKIVEQPDGLLERQFREMENKKLKGK</sequence>
<dbReference type="EMBL" id="SCWE01000001">
    <property type="protein sequence ID" value="TDM02617.1"/>
    <property type="molecule type" value="Genomic_DNA"/>
</dbReference>
<evidence type="ECO:0008006" key="4">
    <source>
        <dbReference type="Google" id="ProtNLM"/>
    </source>
</evidence>
<comment type="caution">
    <text evidence="2">The sequence shown here is derived from an EMBL/GenBank/DDBJ whole genome shotgun (WGS) entry which is preliminary data.</text>
</comment>
<keyword evidence="1" id="KW-0812">Transmembrane</keyword>
<dbReference type="RefSeq" id="WP_133428707.1">
    <property type="nucleotide sequence ID" value="NZ_BMCC01000002.1"/>
</dbReference>
<keyword evidence="3" id="KW-1185">Reference proteome</keyword>
<dbReference type="Proteomes" id="UP000295328">
    <property type="component" value="Unassembled WGS sequence"/>
</dbReference>
<proteinExistence type="predicted"/>
<evidence type="ECO:0000313" key="3">
    <source>
        <dbReference type="Proteomes" id="UP000295328"/>
    </source>
</evidence>
<keyword evidence="1" id="KW-0472">Membrane</keyword>
<dbReference type="OrthoDB" id="2418141at2"/>
<dbReference type="AlphaFoldDB" id="A0A4R6BLV9"/>
<protein>
    <recommendedName>
        <fullName evidence="4">Cxxc_20_cxxc protein</fullName>
    </recommendedName>
</protein>
<accession>A0A4R6BLV9</accession>
<organism evidence="2 3">
    <name type="scientific">Macrococcus hajekii</name>
    <dbReference type="NCBI Taxonomy" id="198482"/>
    <lineage>
        <taxon>Bacteria</taxon>
        <taxon>Bacillati</taxon>
        <taxon>Bacillota</taxon>
        <taxon>Bacilli</taxon>
        <taxon>Bacillales</taxon>
        <taxon>Staphylococcaceae</taxon>
        <taxon>Macrococcus</taxon>
    </lineage>
</organism>
<reference evidence="2 3" key="1">
    <citation type="submission" date="2019-01" db="EMBL/GenBank/DDBJ databases">
        <title>Draft genome sequences of the type strains of six Macrococcus species.</title>
        <authorList>
            <person name="Mazhar S."/>
            <person name="Altermann E."/>
            <person name="Hill C."/>
            <person name="Mcauliffe O."/>
        </authorList>
    </citation>
    <scope>NUCLEOTIDE SEQUENCE [LARGE SCALE GENOMIC DNA]</scope>
    <source>
        <strain evidence="2 3">CCM4809</strain>
    </source>
</reference>
<gene>
    <name evidence="2" type="ORF">ERX37_00590</name>
</gene>
<name>A0A4R6BLV9_9STAP</name>
<dbReference type="InterPro" id="IPR026369">
    <property type="entry name" value="CxxC_20_CxxC"/>
</dbReference>
<feature type="transmembrane region" description="Helical" evidence="1">
    <location>
        <begin position="71"/>
        <end position="94"/>
    </location>
</feature>
<feature type="transmembrane region" description="Helical" evidence="1">
    <location>
        <begin position="45"/>
        <end position="65"/>
    </location>
</feature>
<dbReference type="NCBIfam" id="TIGR04104">
    <property type="entry name" value="cxxc_20_cxxc"/>
    <property type="match status" value="1"/>
</dbReference>
<evidence type="ECO:0000313" key="2">
    <source>
        <dbReference type="EMBL" id="TDM02617.1"/>
    </source>
</evidence>
<keyword evidence="1" id="KW-1133">Transmembrane helix</keyword>
<evidence type="ECO:0000256" key="1">
    <source>
        <dbReference type="SAM" id="Phobius"/>
    </source>
</evidence>